<name>A0A0F9HKS6_9ZZZZ</name>
<keyword evidence="1" id="KW-1133">Transmembrane helix</keyword>
<feature type="transmembrane region" description="Helical" evidence="1">
    <location>
        <begin position="117"/>
        <end position="136"/>
    </location>
</feature>
<dbReference type="Pfam" id="PF11351">
    <property type="entry name" value="GTA_holin_3TM"/>
    <property type="match status" value="1"/>
</dbReference>
<sequence>MAIPFLGKIIETVIGRGSEIIKELVTDKDLAKQLDHAFRTQMAASDASFKQLELASEQAMFEAQQKTVQAELHQSDLYTKRTRPKIARQSWYITAVYALSSMLLPVAPEAWGLGAPAIQWNIFLVLASPALTYMGVRGFEKWKNARA</sequence>
<evidence type="ECO:0000256" key="1">
    <source>
        <dbReference type="SAM" id="Phobius"/>
    </source>
</evidence>
<reference evidence="2" key="1">
    <citation type="journal article" date="2015" name="Nature">
        <title>Complex archaea that bridge the gap between prokaryotes and eukaryotes.</title>
        <authorList>
            <person name="Spang A."/>
            <person name="Saw J.H."/>
            <person name="Jorgensen S.L."/>
            <person name="Zaremba-Niedzwiedzka K."/>
            <person name="Martijn J."/>
            <person name="Lind A.E."/>
            <person name="van Eijk R."/>
            <person name="Schleper C."/>
            <person name="Guy L."/>
            <person name="Ettema T.J."/>
        </authorList>
    </citation>
    <scope>NUCLEOTIDE SEQUENCE</scope>
</reference>
<comment type="caution">
    <text evidence="2">The sequence shown here is derived from an EMBL/GenBank/DDBJ whole genome shotgun (WGS) entry which is preliminary data.</text>
</comment>
<dbReference type="AlphaFoldDB" id="A0A0F9HKS6"/>
<evidence type="ECO:0008006" key="3">
    <source>
        <dbReference type="Google" id="ProtNLM"/>
    </source>
</evidence>
<feature type="transmembrane region" description="Helical" evidence="1">
    <location>
        <begin position="90"/>
        <end position="111"/>
    </location>
</feature>
<dbReference type="InterPro" id="IPR021497">
    <property type="entry name" value="GTA_holin_3TM"/>
</dbReference>
<organism evidence="2">
    <name type="scientific">marine sediment metagenome</name>
    <dbReference type="NCBI Taxonomy" id="412755"/>
    <lineage>
        <taxon>unclassified sequences</taxon>
        <taxon>metagenomes</taxon>
        <taxon>ecological metagenomes</taxon>
    </lineage>
</organism>
<gene>
    <name evidence="2" type="ORF">LCGC14_1771290</name>
</gene>
<evidence type="ECO:0000313" key="2">
    <source>
        <dbReference type="EMBL" id="KKM03747.1"/>
    </source>
</evidence>
<dbReference type="EMBL" id="LAZR01016611">
    <property type="protein sequence ID" value="KKM03747.1"/>
    <property type="molecule type" value="Genomic_DNA"/>
</dbReference>
<protein>
    <recommendedName>
        <fullName evidence="3">Holin of 3TMs, for gene-transfer release</fullName>
    </recommendedName>
</protein>
<proteinExistence type="predicted"/>
<keyword evidence="1" id="KW-0472">Membrane</keyword>
<accession>A0A0F9HKS6</accession>
<keyword evidence="1" id="KW-0812">Transmembrane</keyword>